<evidence type="ECO:0000256" key="1">
    <source>
        <dbReference type="SAM" id="MobiDB-lite"/>
    </source>
</evidence>
<dbReference type="AlphaFoldDB" id="A0AAE1FUH8"/>
<evidence type="ECO:0000313" key="2">
    <source>
        <dbReference type="EMBL" id="KAK3879811.1"/>
    </source>
</evidence>
<name>A0AAE1FUH8_PETCI</name>
<reference evidence="2" key="1">
    <citation type="submission" date="2023-10" db="EMBL/GenBank/DDBJ databases">
        <title>Genome assemblies of two species of porcelain crab, Petrolisthes cinctipes and Petrolisthes manimaculis (Anomura: Porcellanidae).</title>
        <authorList>
            <person name="Angst P."/>
        </authorList>
    </citation>
    <scope>NUCLEOTIDE SEQUENCE</scope>
    <source>
        <strain evidence="2">PB745_01</strain>
        <tissue evidence="2">Gill</tissue>
    </source>
</reference>
<accession>A0AAE1FUH8</accession>
<proteinExistence type="predicted"/>
<sequence length="98" mass="11092">MGRASRFERRRSQCRFYLGREPLRIDPDAYAFARNSFLLHQFDEIHFQRSVVCAPASVPLPTVYLPGHSSAEHRRRGGGGGGGGDSYNIREKKMARNP</sequence>
<keyword evidence="3" id="KW-1185">Reference proteome</keyword>
<organism evidence="2 3">
    <name type="scientific">Petrolisthes cinctipes</name>
    <name type="common">Flat porcelain crab</name>
    <dbReference type="NCBI Taxonomy" id="88211"/>
    <lineage>
        <taxon>Eukaryota</taxon>
        <taxon>Metazoa</taxon>
        <taxon>Ecdysozoa</taxon>
        <taxon>Arthropoda</taxon>
        <taxon>Crustacea</taxon>
        <taxon>Multicrustacea</taxon>
        <taxon>Malacostraca</taxon>
        <taxon>Eumalacostraca</taxon>
        <taxon>Eucarida</taxon>
        <taxon>Decapoda</taxon>
        <taxon>Pleocyemata</taxon>
        <taxon>Anomura</taxon>
        <taxon>Galatheoidea</taxon>
        <taxon>Porcellanidae</taxon>
        <taxon>Petrolisthes</taxon>
    </lineage>
</organism>
<feature type="compositionally biased region" description="Basic and acidic residues" evidence="1">
    <location>
        <begin position="88"/>
        <end position="98"/>
    </location>
</feature>
<gene>
    <name evidence="2" type="ORF">Pcinc_015652</name>
</gene>
<dbReference type="Proteomes" id="UP001286313">
    <property type="component" value="Unassembled WGS sequence"/>
</dbReference>
<dbReference type="EMBL" id="JAWQEG010001395">
    <property type="protein sequence ID" value="KAK3879811.1"/>
    <property type="molecule type" value="Genomic_DNA"/>
</dbReference>
<comment type="caution">
    <text evidence="2">The sequence shown here is derived from an EMBL/GenBank/DDBJ whole genome shotgun (WGS) entry which is preliminary data.</text>
</comment>
<protein>
    <submittedName>
        <fullName evidence="2">Uncharacterized protein</fullName>
    </submittedName>
</protein>
<feature type="region of interest" description="Disordered" evidence="1">
    <location>
        <begin position="66"/>
        <end position="98"/>
    </location>
</feature>
<evidence type="ECO:0000313" key="3">
    <source>
        <dbReference type="Proteomes" id="UP001286313"/>
    </source>
</evidence>